<dbReference type="Gene3D" id="3.40.50.1820">
    <property type="entry name" value="alpha/beta hydrolase"/>
    <property type="match status" value="1"/>
</dbReference>
<organism evidence="3 4">
    <name type="scientific">Hymenobacter jeongseonensis</name>
    <dbReference type="NCBI Taxonomy" id="2791027"/>
    <lineage>
        <taxon>Bacteria</taxon>
        <taxon>Pseudomonadati</taxon>
        <taxon>Bacteroidota</taxon>
        <taxon>Cytophagia</taxon>
        <taxon>Cytophagales</taxon>
        <taxon>Hymenobacteraceae</taxon>
        <taxon>Hymenobacter</taxon>
    </lineage>
</organism>
<accession>A0ABS0IN77</accession>
<sequence length="239" mass="25599">MLTVLALHYWAGSGREYEAVRALLPATVRLLAPDLPGFGKQPVPPGFDFSVAHYADWLAGFIADNKMAEFTLLGHSMGGKIALALAARRPAGLRQLVLLAPSPPTPEPITDAARSAALAAFGQAAEAEKTFRNITEKPLAEALHRLVVADNLCCTRPAWEAWLERGSREDISALMATLAVPCSVLVGANDRAITSETQQQQTLPWLPATTRLRVEPATGHLLPLEVPALVAALALQSFK</sequence>
<dbReference type="SUPFAM" id="SSF53474">
    <property type="entry name" value="alpha/beta-Hydrolases"/>
    <property type="match status" value="1"/>
</dbReference>
<evidence type="ECO:0000313" key="3">
    <source>
        <dbReference type="EMBL" id="MBF9239240.1"/>
    </source>
</evidence>
<dbReference type="Pfam" id="PF12697">
    <property type="entry name" value="Abhydrolase_6"/>
    <property type="match status" value="1"/>
</dbReference>
<comment type="caution">
    <text evidence="3">The sequence shown here is derived from an EMBL/GenBank/DDBJ whole genome shotgun (WGS) entry which is preliminary data.</text>
</comment>
<reference evidence="3 4" key="1">
    <citation type="submission" date="2020-11" db="EMBL/GenBank/DDBJ databases">
        <authorList>
            <person name="Kim M.K."/>
        </authorList>
    </citation>
    <scope>NUCLEOTIDE SEQUENCE [LARGE SCALE GENOMIC DNA]</scope>
    <source>
        <strain evidence="3 4">BT683</strain>
    </source>
</reference>
<dbReference type="InterPro" id="IPR029058">
    <property type="entry name" value="AB_hydrolase_fold"/>
</dbReference>
<dbReference type="PANTHER" id="PTHR43798">
    <property type="entry name" value="MONOACYLGLYCEROL LIPASE"/>
    <property type="match status" value="1"/>
</dbReference>
<dbReference type="GO" id="GO:0016787">
    <property type="term" value="F:hydrolase activity"/>
    <property type="evidence" value="ECO:0007669"/>
    <property type="project" value="UniProtKB-KW"/>
</dbReference>
<dbReference type="PRINTS" id="PR00111">
    <property type="entry name" value="ABHYDROLASE"/>
</dbReference>
<name>A0ABS0IN77_9BACT</name>
<evidence type="ECO:0000256" key="1">
    <source>
        <dbReference type="ARBA" id="ARBA00022801"/>
    </source>
</evidence>
<evidence type="ECO:0000313" key="4">
    <source>
        <dbReference type="Proteomes" id="UP000597617"/>
    </source>
</evidence>
<gene>
    <name evidence="3" type="ORF">I2I05_17685</name>
</gene>
<protein>
    <submittedName>
        <fullName evidence="3">Alpha/beta hydrolase</fullName>
    </submittedName>
</protein>
<feature type="domain" description="AB hydrolase-1" evidence="2">
    <location>
        <begin position="12"/>
        <end position="232"/>
    </location>
</feature>
<proteinExistence type="predicted"/>
<dbReference type="RefSeq" id="WP_196283593.1">
    <property type="nucleotide sequence ID" value="NZ_JADQDQ010000010.1"/>
</dbReference>
<dbReference type="Proteomes" id="UP000597617">
    <property type="component" value="Unassembled WGS sequence"/>
</dbReference>
<evidence type="ECO:0000259" key="2">
    <source>
        <dbReference type="Pfam" id="PF12697"/>
    </source>
</evidence>
<dbReference type="EMBL" id="JADQDQ010000010">
    <property type="protein sequence ID" value="MBF9239240.1"/>
    <property type="molecule type" value="Genomic_DNA"/>
</dbReference>
<dbReference type="InterPro" id="IPR050266">
    <property type="entry name" value="AB_hydrolase_sf"/>
</dbReference>
<keyword evidence="4" id="KW-1185">Reference proteome</keyword>
<dbReference type="InterPro" id="IPR000073">
    <property type="entry name" value="AB_hydrolase_1"/>
</dbReference>
<dbReference type="PANTHER" id="PTHR43798:SF31">
    <property type="entry name" value="AB HYDROLASE SUPERFAMILY PROTEIN YCLE"/>
    <property type="match status" value="1"/>
</dbReference>
<keyword evidence="1 3" id="KW-0378">Hydrolase</keyword>